<dbReference type="Proteomes" id="UP000295388">
    <property type="component" value="Unassembled WGS sequence"/>
</dbReference>
<dbReference type="SUPFAM" id="SSF161098">
    <property type="entry name" value="MetI-like"/>
    <property type="match status" value="1"/>
</dbReference>
<evidence type="ECO:0000256" key="4">
    <source>
        <dbReference type="ARBA" id="ARBA00022692"/>
    </source>
</evidence>
<evidence type="ECO:0000256" key="6">
    <source>
        <dbReference type="ARBA" id="ARBA00023136"/>
    </source>
</evidence>
<evidence type="ECO:0000256" key="3">
    <source>
        <dbReference type="ARBA" id="ARBA00022475"/>
    </source>
</evidence>
<organism evidence="9 10">
    <name type="scientific">Kribbella caucasensis</name>
    <dbReference type="NCBI Taxonomy" id="2512215"/>
    <lineage>
        <taxon>Bacteria</taxon>
        <taxon>Bacillati</taxon>
        <taxon>Actinomycetota</taxon>
        <taxon>Actinomycetes</taxon>
        <taxon>Propionibacteriales</taxon>
        <taxon>Kribbellaceae</taxon>
        <taxon>Kribbella</taxon>
    </lineage>
</organism>
<dbReference type="OrthoDB" id="9810086at2"/>
<keyword evidence="6 7" id="KW-0472">Membrane</keyword>
<name>A0A4R6KCL2_9ACTN</name>
<dbReference type="GO" id="GO:0055085">
    <property type="term" value="P:transmembrane transport"/>
    <property type="evidence" value="ECO:0007669"/>
    <property type="project" value="InterPro"/>
</dbReference>
<keyword evidence="5 7" id="KW-1133">Transmembrane helix</keyword>
<comment type="subcellular location">
    <subcellularLocation>
        <location evidence="1 7">Cell membrane</location>
        <topology evidence="1 7">Multi-pass membrane protein</topology>
    </subcellularLocation>
</comment>
<proteinExistence type="inferred from homology"/>
<dbReference type="Pfam" id="PF00528">
    <property type="entry name" value="BPD_transp_1"/>
    <property type="match status" value="1"/>
</dbReference>
<dbReference type="PANTHER" id="PTHR43744:SF9">
    <property type="entry name" value="POLYGALACTURONAN_RHAMNOGALACTURONAN TRANSPORT SYSTEM PERMEASE PROTEIN YTCP"/>
    <property type="match status" value="1"/>
</dbReference>
<evidence type="ECO:0000256" key="7">
    <source>
        <dbReference type="RuleBase" id="RU363032"/>
    </source>
</evidence>
<gene>
    <name evidence="9" type="ORF">EV643_11127</name>
</gene>
<feature type="transmembrane region" description="Helical" evidence="7">
    <location>
        <begin position="128"/>
        <end position="148"/>
    </location>
</feature>
<dbReference type="PANTHER" id="PTHR43744">
    <property type="entry name" value="ABC TRANSPORTER PERMEASE PROTEIN MG189-RELATED-RELATED"/>
    <property type="match status" value="1"/>
</dbReference>
<keyword evidence="4 7" id="KW-0812">Transmembrane</keyword>
<evidence type="ECO:0000256" key="1">
    <source>
        <dbReference type="ARBA" id="ARBA00004651"/>
    </source>
</evidence>
<accession>A0A4R6KCL2</accession>
<evidence type="ECO:0000259" key="8">
    <source>
        <dbReference type="PROSITE" id="PS50928"/>
    </source>
</evidence>
<dbReference type="AlphaFoldDB" id="A0A4R6KCL2"/>
<feature type="transmembrane region" description="Helical" evidence="7">
    <location>
        <begin position="160"/>
        <end position="180"/>
    </location>
</feature>
<keyword evidence="2 7" id="KW-0813">Transport</keyword>
<feature type="transmembrane region" description="Helical" evidence="7">
    <location>
        <begin position="200"/>
        <end position="225"/>
    </location>
</feature>
<dbReference type="Gene3D" id="1.10.3720.10">
    <property type="entry name" value="MetI-like"/>
    <property type="match status" value="1"/>
</dbReference>
<keyword evidence="10" id="KW-1185">Reference proteome</keyword>
<dbReference type="InterPro" id="IPR035906">
    <property type="entry name" value="MetI-like_sf"/>
</dbReference>
<evidence type="ECO:0000313" key="9">
    <source>
        <dbReference type="EMBL" id="TDO46175.1"/>
    </source>
</evidence>
<feature type="transmembrane region" description="Helical" evidence="7">
    <location>
        <begin position="29"/>
        <end position="53"/>
    </location>
</feature>
<dbReference type="RefSeq" id="WP_133802065.1">
    <property type="nucleotide sequence ID" value="NZ_SNWQ01000011.1"/>
</dbReference>
<evidence type="ECO:0000256" key="2">
    <source>
        <dbReference type="ARBA" id="ARBA00022448"/>
    </source>
</evidence>
<comment type="similarity">
    <text evidence="7">Belongs to the binding-protein-dependent transport system permease family.</text>
</comment>
<feature type="transmembrane region" description="Helical" evidence="7">
    <location>
        <begin position="97"/>
        <end position="116"/>
    </location>
</feature>
<protein>
    <submittedName>
        <fullName evidence="9">Putative aldouronate transport system permease protein</fullName>
    </submittedName>
</protein>
<reference evidence="9 10" key="1">
    <citation type="submission" date="2019-03" db="EMBL/GenBank/DDBJ databases">
        <title>Genomic Encyclopedia of Type Strains, Phase III (KMG-III): the genomes of soil and plant-associated and newly described type strains.</title>
        <authorList>
            <person name="Whitman W."/>
        </authorList>
    </citation>
    <scope>NUCLEOTIDE SEQUENCE [LARGE SCALE GENOMIC DNA]</scope>
    <source>
        <strain evidence="9 10">VKM Ac-2527</strain>
    </source>
</reference>
<evidence type="ECO:0000256" key="5">
    <source>
        <dbReference type="ARBA" id="ARBA00022989"/>
    </source>
</evidence>
<comment type="caution">
    <text evidence="9">The sequence shown here is derived from an EMBL/GenBank/DDBJ whole genome shotgun (WGS) entry which is preliminary data.</text>
</comment>
<dbReference type="EMBL" id="SNWQ01000011">
    <property type="protein sequence ID" value="TDO46175.1"/>
    <property type="molecule type" value="Genomic_DNA"/>
</dbReference>
<evidence type="ECO:0000313" key="10">
    <source>
        <dbReference type="Proteomes" id="UP000295388"/>
    </source>
</evidence>
<dbReference type="GO" id="GO:0005886">
    <property type="term" value="C:plasma membrane"/>
    <property type="evidence" value="ECO:0007669"/>
    <property type="project" value="UniProtKB-SubCell"/>
</dbReference>
<keyword evidence="3" id="KW-1003">Cell membrane</keyword>
<dbReference type="InterPro" id="IPR000515">
    <property type="entry name" value="MetI-like"/>
</dbReference>
<feature type="domain" description="ABC transmembrane type-1" evidence="8">
    <location>
        <begin position="93"/>
        <end position="304"/>
    </location>
</feature>
<dbReference type="CDD" id="cd06261">
    <property type="entry name" value="TM_PBP2"/>
    <property type="match status" value="1"/>
</dbReference>
<sequence length="315" mass="34261">MGSTVQVTARRVIGVRRRGRTGGSLGDRVYTVVAAGVLGAAVLAIVYPLYFIVVASFSEPDAVNDGRVWAWPEGFTLDGYERLLGDARVWRGIGNSLLYTSLATALSVALILSAGYALSRKDLPGRNLITALFLITLFFDGGMVPRYLVVKDLGLLNTVWAMVLPNAVAVWNLLIARTYFRSAIPGEVREAAQLDGASELRFFFQVVLPLAKPLVAVLVLIHLVWNWNAFFDALIFLTDESKFPLQLVLRNILVQSELSATGNLSSDLASYAEQQRVGELVKYGMIVVSTLPLLIVSPFAQKYLNRGGVAGALKG</sequence>
<dbReference type="PROSITE" id="PS50928">
    <property type="entry name" value="ABC_TM1"/>
    <property type="match status" value="1"/>
</dbReference>